<name>A0ABQ2BPF3_9SPHI</name>
<protein>
    <submittedName>
        <fullName evidence="7">Thiol:disulfide interchange protein</fullName>
    </submittedName>
</protein>
<keyword evidence="5" id="KW-0732">Signal</keyword>
<evidence type="ECO:0000256" key="2">
    <source>
        <dbReference type="ARBA" id="ARBA00022748"/>
    </source>
</evidence>
<evidence type="ECO:0000256" key="5">
    <source>
        <dbReference type="SAM" id="SignalP"/>
    </source>
</evidence>
<dbReference type="Pfam" id="PF00578">
    <property type="entry name" value="AhpC-TSA"/>
    <property type="match status" value="1"/>
</dbReference>
<feature type="signal peptide" evidence="5">
    <location>
        <begin position="1"/>
        <end position="18"/>
    </location>
</feature>
<dbReference type="PANTHER" id="PTHR42852:SF6">
    <property type="entry name" value="THIOL:DISULFIDE INTERCHANGE PROTEIN DSBE"/>
    <property type="match status" value="1"/>
</dbReference>
<comment type="caution">
    <text evidence="7">The sequence shown here is derived from an EMBL/GenBank/DDBJ whole genome shotgun (WGS) entry which is preliminary data.</text>
</comment>
<dbReference type="InterPro" id="IPR000866">
    <property type="entry name" value="AhpC/TSA"/>
</dbReference>
<dbReference type="InterPro" id="IPR036249">
    <property type="entry name" value="Thioredoxin-like_sf"/>
</dbReference>
<dbReference type="InterPro" id="IPR017937">
    <property type="entry name" value="Thioredoxin_CS"/>
</dbReference>
<dbReference type="InterPro" id="IPR025380">
    <property type="entry name" value="DUF4369"/>
</dbReference>
<dbReference type="RefSeq" id="WP_188417429.1">
    <property type="nucleotide sequence ID" value="NZ_BMDJ01000017.1"/>
</dbReference>
<feature type="chain" id="PRO_5047399699" evidence="5">
    <location>
        <begin position="19"/>
        <end position="367"/>
    </location>
</feature>
<evidence type="ECO:0000313" key="7">
    <source>
        <dbReference type="EMBL" id="GGI29385.1"/>
    </source>
</evidence>
<keyword evidence="3" id="KW-1015">Disulfide bond</keyword>
<evidence type="ECO:0000256" key="3">
    <source>
        <dbReference type="ARBA" id="ARBA00023157"/>
    </source>
</evidence>
<dbReference type="EMBL" id="BMDJ01000017">
    <property type="protein sequence ID" value="GGI29385.1"/>
    <property type="molecule type" value="Genomic_DNA"/>
</dbReference>
<dbReference type="PROSITE" id="PS00194">
    <property type="entry name" value="THIOREDOXIN_1"/>
    <property type="match status" value="1"/>
</dbReference>
<dbReference type="InterPro" id="IPR050553">
    <property type="entry name" value="Thioredoxin_ResA/DsbE_sf"/>
</dbReference>
<comment type="subcellular location">
    <subcellularLocation>
        <location evidence="1">Cell envelope</location>
    </subcellularLocation>
</comment>
<evidence type="ECO:0000256" key="4">
    <source>
        <dbReference type="ARBA" id="ARBA00023284"/>
    </source>
</evidence>
<dbReference type="InterPro" id="IPR013766">
    <property type="entry name" value="Thioredoxin_domain"/>
</dbReference>
<accession>A0ABQ2BPF3</accession>
<gene>
    <name evidence="7" type="ORF">GCM10008119_37360</name>
</gene>
<dbReference type="CDD" id="cd02966">
    <property type="entry name" value="TlpA_like_family"/>
    <property type="match status" value="1"/>
</dbReference>
<evidence type="ECO:0000256" key="1">
    <source>
        <dbReference type="ARBA" id="ARBA00004196"/>
    </source>
</evidence>
<dbReference type="Gene3D" id="3.40.30.10">
    <property type="entry name" value="Glutaredoxin"/>
    <property type="match status" value="1"/>
</dbReference>
<feature type="domain" description="Thioredoxin" evidence="6">
    <location>
        <begin position="228"/>
        <end position="367"/>
    </location>
</feature>
<sequence length="367" mass="41738">MRRFVFITIAMLPISLFAQSSFTILGFGKAYKDGDKIFLSYRKSGQIVDDSTIVYKGKFEFKGNINSKVRGYLCRNDNPKYAAELFDSFSIYIEAGQIKLYSTDTLSNSIISGTPSNNDYAKLLLALDPLNKQIKRLDDAKNKLKDSALLNLTNTKLETANYDKFPIQFKFIDTHPNSYVSLLTLAQMARFSKYLPQVENSFNRLSTKLKVMPEGQEIIRKIKEGKKITIGTMAKDFTQNGADGMPVKLSDYRNKYVLVDFWASWCGPCRAENPNILTVYKKYNLKNFTVLSVSIDTDKMKWLNAIKEDKLPWMQVSDLKTKNEAALLYGITTIPANVLIDPRGKIIAKDIKGRELRDKIAELLESK</sequence>
<dbReference type="PANTHER" id="PTHR42852">
    <property type="entry name" value="THIOL:DISULFIDE INTERCHANGE PROTEIN DSBE"/>
    <property type="match status" value="1"/>
</dbReference>
<evidence type="ECO:0000313" key="8">
    <source>
        <dbReference type="Proteomes" id="UP000645390"/>
    </source>
</evidence>
<keyword evidence="2" id="KW-0201">Cytochrome c-type biogenesis</keyword>
<dbReference type="PROSITE" id="PS51352">
    <property type="entry name" value="THIOREDOXIN_2"/>
    <property type="match status" value="1"/>
</dbReference>
<proteinExistence type="predicted"/>
<dbReference type="Proteomes" id="UP000645390">
    <property type="component" value="Unassembled WGS sequence"/>
</dbReference>
<keyword evidence="4" id="KW-0676">Redox-active center</keyword>
<organism evidence="7 8">
    <name type="scientific">Pedobacter mendelii</name>
    <dbReference type="NCBI Taxonomy" id="1908240"/>
    <lineage>
        <taxon>Bacteria</taxon>
        <taxon>Pseudomonadati</taxon>
        <taxon>Bacteroidota</taxon>
        <taxon>Sphingobacteriia</taxon>
        <taxon>Sphingobacteriales</taxon>
        <taxon>Sphingobacteriaceae</taxon>
        <taxon>Pedobacter</taxon>
    </lineage>
</organism>
<dbReference type="SUPFAM" id="SSF52833">
    <property type="entry name" value="Thioredoxin-like"/>
    <property type="match status" value="1"/>
</dbReference>
<keyword evidence="8" id="KW-1185">Reference proteome</keyword>
<dbReference type="Pfam" id="PF14289">
    <property type="entry name" value="DUF4369"/>
    <property type="match status" value="1"/>
</dbReference>
<reference evidence="8" key="1">
    <citation type="journal article" date="2019" name="Int. J. Syst. Evol. Microbiol.">
        <title>The Global Catalogue of Microorganisms (GCM) 10K type strain sequencing project: providing services to taxonomists for standard genome sequencing and annotation.</title>
        <authorList>
            <consortium name="The Broad Institute Genomics Platform"/>
            <consortium name="The Broad Institute Genome Sequencing Center for Infectious Disease"/>
            <person name="Wu L."/>
            <person name="Ma J."/>
        </authorList>
    </citation>
    <scope>NUCLEOTIDE SEQUENCE [LARGE SCALE GENOMIC DNA]</scope>
    <source>
        <strain evidence="8">CCM 8939</strain>
    </source>
</reference>
<evidence type="ECO:0000259" key="6">
    <source>
        <dbReference type="PROSITE" id="PS51352"/>
    </source>
</evidence>